<dbReference type="Proteomes" id="UP000290975">
    <property type="component" value="Unassembled WGS sequence"/>
</dbReference>
<dbReference type="InterPro" id="IPR013328">
    <property type="entry name" value="6PGD_dom2"/>
</dbReference>
<comment type="similarity">
    <text evidence="1">Belongs to the 3-hydroxyacyl-CoA dehydrogenase family.</text>
</comment>
<dbReference type="PROSITE" id="PS00067">
    <property type="entry name" value="3HCDH"/>
    <property type="match status" value="1"/>
</dbReference>
<dbReference type="Pfam" id="PF00725">
    <property type="entry name" value="3HCDH"/>
    <property type="match status" value="1"/>
</dbReference>
<feature type="binding site" evidence="4">
    <location>
        <position position="40"/>
    </location>
    <ligand>
        <name>NAD(+)</name>
        <dbReference type="ChEBI" id="CHEBI:57540"/>
    </ligand>
</feature>
<feature type="domain" description="3-hydroxyacyl-CoA dehydrogenase NAD binding" evidence="6">
    <location>
        <begin position="12"/>
        <end position="188"/>
    </location>
</feature>
<dbReference type="PIRSF" id="PIRSF000105">
    <property type="entry name" value="HCDH"/>
    <property type="match status" value="1"/>
</dbReference>
<dbReference type="InterPro" id="IPR008927">
    <property type="entry name" value="6-PGluconate_DH-like_C_sf"/>
</dbReference>
<evidence type="ECO:0000259" key="6">
    <source>
        <dbReference type="Pfam" id="PF02737"/>
    </source>
</evidence>
<comment type="caution">
    <text evidence="7">The sequence shown here is derived from an EMBL/GenBank/DDBJ whole genome shotgun (WGS) entry which is preliminary data.</text>
</comment>
<dbReference type="InterPro" id="IPR036291">
    <property type="entry name" value="NAD(P)-bd_dom_sf"/>
</dbReference>
<evidence type="ECO:0000259" key="5">
    <source>
        <dbReference type="Pfam" id="PF00725"/>
    </source>
</evidence>
<dbReference type="InterPro" id="IPR006180">
    <property type="entry name" value="3-OHacyl-CoA_DH_CS"/>
</dbReference>
<feature type="binding site" evidence="4">
    <location>
        <position position="150"/>
    </location>
    <ligand>
        <name>NAD(+)</name>
        <dbReference type="ChEBI" id="CHEBI:57540"/>
    </ligand>
</feature>
<dbReference type="Pfam" id="PF02737">
    <property type="entry name" value="3HCDH_N"/>
    <property type="match status" value="1"/>
</dbReference>
<dbReference type="InterPro" id="IPR022694">
    <property type="entry name" value="3-OHacyl-CoA_DH"/>
</dbReference>
<proteinExistence type="inferred from homology"/>
<sequence length="298" mass="31417">MWEKARMTDIQTVGVIGAGQMGAGIAQVAAQAGYEVILSDVDLPRAQKGRDGIIRLLAKGVEKGKIAQSDADEAIARITPVGEIAPLAGAQLVIEAATEREEVKRAIFTNVGPLLAADAILATNTSSIPITRLAQAAPDAGRFVGVHFFNPVPVMVLVEVIRGLATTPETVAAVEGFAGRIGKTVVQAFDAPGFVVNRILLPMLNEAVFVLGEGVGSVVDIDMGCKLGLNHPMGPLTLLDFVGLDTALEILNVFLSTTGDPKYRPAPLLVKYVEAGWYGRKTGRGFYDYSGAEPVPTR</sequence>
<organism evidence="7 8">
    <name type="scientific">Sphingobium xenophagum</name>
    <dbReference type="NCBI Taxonomy" id="121428"/>
    <lineage>
        <taxon>Bacteria</taxon>
        <taxon>Pseudomonadati</taxon>
        <taxon>Pseudomonadota</taxon>
        <taxon>Alphaproteobacteria</taxon>
        <taxon>Sphingomonadales</taxon>
        <taxon>Sphingomonadaceae</taxon>
        <taxon>Sphingobium</taxon>
    </lineage>
</organism>
<dbReference type="GO" id="GO:0016616">
    <property type="term" value="F:oxidoreductase activity, acting on the CH-OH group of donors, NAD or NADP as acceptor"/>
    <property type="evidence" value="ECO:0007669"/>
    <property type="project" value="InterPro"/>
</dbReference>
<evidence type="ECO:0000256" key="1">
    <source>
        <dbReference type="ARBA" id="ARBA00009463"/>
    </source>
</evidence>
<feature type="binding site" evidence="4">
    <location>
        <position position="126"/>
    </location>
    <ligand>
        <name>NAD(+)</name>
        <dbReference type="ChEBI" id="CHEBI:57540"/>
    </ligand>
</feature>
<dbReference type="GO" id="GO:0006631">
    <property type="term" value="P:fatty acid metabolic process"/>
    <property type="evidence" value="ECO:0007669"/>
    <property type="project" value="InterPro"/>
</dbReference>
<feature type="binding site" evidence="4">
    <location>
        <position position="281"/>
    </location>
    <ligand>
        <name>NAD(+)</name>
        <dbReference type="ChEBI" id="CHEBI:57540"/>
    </ligand>
</feature>
<dbReference type="InterPro" id="IPR006176">
    <property type="entry name" value="3-OHacyl-CoA_DH_NAD-bd"/>
</dbReference>
<dbReference type="GO" id="GO:0070403">
    <property type="term" value="F:NAD+ binding"/>
    <property type="evidence" value="ECO:0007669"/>
    <property type="project" value="InterPro"/>
</dbReference>
<evidence type="ECO:0000313" key="7">
    <source>
        <dbReference type="EMBL" id="GBH32653.1"/>
    </source>
</evidence>
<gene>
    <name evidence="7" type="ORF">MBESOW_P3884</name>
</gene>
<dbReference type="Gene3D" id="3.40.50.720">
    <property type="entry name" value="NAD(P)-binding Rossmann-like Domain"/>
    <property type="match status" value="1"/>
</dbReference>
<evidence type="ECO:0000256" key="3">
    <source>
        <dbReference type="PIRSR" id="PIRSR000105-1"/>
    </source>
</evidence>
<keyword evidence="4" id="KW-0520">NAD</keyword>
<name>A0A401J7R1_SPHXE</name>
<accession>A0A401J7R1</accession>
<feature type="binding site" evidence="4">
    <location>
        <position position="99"/>
    </location>
    <ligand>
        <name>NAD(+)</name>
        <dbReference type="ChEBI" id="CHEBI:57540"/>
    </ligand>
</feature>
<feature type="binding site" evidence="4">
    <location>
        <position position="104"/>
    </location>
    <ligand>
        <name>NAD(+)</name>
        <dbReference type="ChEBI" id="CHEBI:57540"/>
    </ligand>
</feature>
<dbReference type="EMBL" id="BBQY01000041">
    <property type="protein sequence ID" value="GBH32653.1"/>
    <property type="molecule type" value="Genomic_DNA"/>
</dbReference>
<evidence type="ECO:0000256" key="4">
    <source>
        <dbReference type="PIRSR" id="PIRSR000105-2"/>
    </source>
</evidence>
<evidence type="ECO:0000313" key="8">
    <source>
        <dbReference type="Proteomes" id="UP000290975"/>
    </source>
</evidence>
<dbReference type="SUPFAM" id="SSF51735">
    <property type="entry name" value="NAD(P)-binding Rossmann-fold domains"/>
    <property type="match status" value="1"/>
</dbReference>
<dbReference type="Gene3D" id="1.10.1040.10">
    <property type="entry name" value="N-(1-d-carboxylethyl)-l-norvaline Dehydrogenase, domain 2"/>
    <property type="match status" value="1"/>
</dbReference>
<dbReference type="AlphaFoldDB" id="A0A401J7R1"/>
<dbReference type="FunFam" id="3.40.50.720:FF:000009">
    <property type="entry name" value="Fatty oxidation complex, alpha subunit"/>
    <property type="match status" value="1"/>
</dbReference>
<dbReference type="STRING" id="1192759.GCA_000277525_02123"/>
<protein>
    <submittedName>
        <fullName evidence="7">3-hydroxybutyryl-CoA dehydrogenase</fullName>
    </submittedName>
</protein>
<dbReference type="PANTHER" id="PTHR48075:SF5">
    <property type="entry name" value="3-HYDROXYBUTYRYL-COA DEHYDROGENASE"/>
    <property type="match status" value="1"/>
</dbReference>
<feature type="binding site" evidence="4">
    <location>
        <begin position="17"/>
        <end position="22"/>
    </location>
    <ligand>
        <name>NAD(+)</name>
        <dbReference type="ChEBI" id="CHEBI:57540"/>
    </ligand>
</feature>
<keyword evidence="8" id="KW-1185">Reference proteome</keyword>
<reference evidence="7 8" key="1">
    <citation type="submission" date="2014-12" db="EMBL/GenBank/DDBJ databases">
        <title>Whole genome sequencing of Sphingobium xenophagum OW59.</title>
        <authorList>
            <person name="Ohta Y."/>
            <person name="Nishi S."/>
            <person name="Hatada Y."/>
        </authorList>
    </citation>
    <scope>NUCLEOTIDE SEQUENCE [LARGE SCALE GENOMIC DNA]</scope>
    <source>
        <strain evidence="7 8">OW59</strain>
    </source>
</reference>
<keyword evidence="2" id="KW-0560">Oxidoreductase</keyword>
<dbReference type="InterPro" id="IPR006108">
    <property type="entry name" value="3HC_DH_C"/>
</dbReference>
<feature type="domain" description="3-hydroxyacyl-CoA dehydrogenase C-terminal" evidence="5">
    <location>
        <begin position="193"/>
        <end position="289"/>
    </location>
</feature>
<dbReference type="SUPFAM" id="SSF48179">
    <property type="entry name" value="6-phosphogluconate dehydrogenase C-terminal domain-like"/>
    <property type="match status" value="1"/>
</dbReference>
<feature type="site" description="Important for catalytic activity" evidence="3">
    <location>
        <position position="147"/>
    </location>
</feature>
<evidence type="ECO:0000256" key="2">
    <source>
        <dbReference type="ARBA" id="ARBA00023002"/>
    </source>
</evidence>
<dbReference type="PANTHER" id="PTHR48075">
    <property type="entry name" value="3-HYDROXYACYL-COA DEHYDROGENASE FAMILY PROTEIN"/>
    <property type="match status" value="1"/>
</dbReference>